<reference evidence="1 2" key="1">
    <citation type="journal article" date="2009" name="Gene">
        <title>Genome of a virulent bacteriophage Lb338-1 that lyses the probiotic Lactobacillus paracasei cheese strain.</title>
        <authorList>
            <person name="Alemayehu D."/>
            <person name="Ross R.P."/>
            <person name="O'Sullivan O."/>
            <person name="Coffey A."/>
            <person name="Stanton C."/>
            <person name="Fitzgerald G.F."/>
            <person name="McAuliffe O."/>
        </authorList>
    </citation>
    <scope>NUCLEOTIDE SEQUENCE [LARGE SCALE GENOMIC DNA]</scope>
    <source>
        <strain evidence="1">Lb338-1</strain>
    </source>
</reference>
<name>C1KFU8_9CAUD</name>
<dbReference type="KEGG" id="vg:7751043"/>
<evidence type="ECO:0000313" key="1">
    <source>
        <dbReference type="EMBL" id="ACO37109.1"/>
    </source>
</evidence>
<dbReference type="Proteomes" id="UP000001878">
    <property type="component" value="Segment"/>
</dbReference>
<gene>
    <name evidence="1" type="ORF">lb338_phage_188</name>
</gene>
<organism evidence="1 2">
    <name type="scientific">Lactobacillus phage Lb338-1</name>
    <dbReference type="NCBI Taxonomy" id="2892342"/>
    <lineage>
        <taxon>Viruses</taxon>
        <taxon>Duplodnaviria</taxon>
        <taxon>Heunggongvirae</taxon>
        <taxon>Uroviricota</taxon>
        <taxon>Caudoviricetes</taxon>
        <taxon>Herelleviridae</taxon>
        <taxon>Mooreparkvirus</taxon>
        <taxon>Mooreparkvirus Lb3381</taxon>
    </lineage>
</organism>
<dbReference type="EMBL" id="FJ822135">
    <property type="protein sequence ID" value="ACO37109.1"/>
    <property type="molecule type" value="Genomic_DNA"/>
</dbReference>
<sequence>MKQVKELKAGDTLFERQISFFNYEAIGEDIEVEKVTPSRVYIKGIHTSFTKKSTWPLSTSTSSYPIRKIAPEEFWKALDKETKERVTLEKCYNSYLAKLSNEQLKETNKFIKSLLK</sequence>
<accession>C1KFU8</accession>
<keyword evidence="2" id="KW-1185">Reference proteome</keyword>
<proteinExistence type="predicted"/>
<dbReference type="GeneID" id="7751043"/>
<dbReference type="RefSeq" id="YP_002790867.1">
    <property type="nucleotide sequence ID" value="NC_012530.1"/>
</dbReference>
<protein>
    <submittedName>
        <fullName evidence="1">Uncharacterized protein</fullName>
    </submittedName>
</protein>
<evidence type="ECO:0000313" key="2">
    <source>
        <dbReference type="Proteomes" id="UP000001878"/>
    </source>
</evidence>